<sequence>MKHISGMQQRPQDSGYLPVEDHGIIGDLHTVALVGVDGTIDWCCLPRFDAPSVFGSLLDAERGGSFSVTVRDAERTKQMYMPDSNVLLTRFLGQESVAELYDFMVPDHPSCPASGIRQIVRQVRVLRGRATIDVYCRPAFDYGRAPHEVHAVGNAGVTFTGPAGFLVLRSSVPLTPDGAAARTTVTLEPGQSLELAAQWDGDGAVREGVLCPLDGAEAARLLDKTLQYWDGWLRQSQYRGRYREVVERSALALKLLVYQPTGALVAAATTSLPESPGGGRNWDYRYTWIRDAAFTLYALMRLGFTEEAAAFIDWLHQRCAQVPPGAGLQVLYGVDGRADLPETVLDHLCGYRGARPVRIGNAAARQTQLDIHGELMDSVYLYNKHAEPISYELWEALARQLDWLQKNWEEPDDGIWETRGGRRRFTYSALMTWVAFERAMRIARHRGMPAPVEQWRDTAAAAYRFVQDHCWSPELGAYCQYPDSATLDASLLVMPLVKFAGPRDPRFLSTVRRIEEELVSDSLVHRYRTDGGGRGDRGDGSGGGDGLDGQEGTFNLCSFWYVEALARSGRIGEARYVFEKMITHANHLGLYAEEIGPAGEALGNFPQAFTHLALISAATNLDRAIAAHHGPASRHWHVG</sequence>
<dbReference type="Pfam" id="PF19291">
    <property type="entry name" value="TREH_N"/>
    <property type="match status" value="1"/>
</dbReference>
<dbReference type="Proteomes" id="UP000659223">
    <property type="component" value="Unassembled WGS sequence"/>
</dbReference>
<evidence type="ECO:0000313" key="3">
    <source>
        <dbReference type="EMBL" id="GGX72776.1"/>
    </source>
</evidence>
<dbReference type="PANTHER" id="PTHR31616:SF0">
    <property type="entry name" value="GLUCAN 1,4-ALPHA-GLUCOSIDASE"/>
    <property type="match status" value="1"/>
</dbReference>
<protein>
    <submittedName>
        <fullName evidence="3">Glucoamylase</fullName>
    </submittedName>
</protein>
<dbReference type="PANTHER" id="PTHR31616">
    <property type="entry name" value="TREHALASE"/>
    <property type="match status" value="1"/>
</dbReference>
<evidence type="ECO:0000313" key="4">
    <source>
        <dbReference type="Proteomes" id="UP000659223"/>
    </source>
</evidence>
<dbReference type="InterPro" id="IPR008928">
    <property type="entry name" value="6-hairpin_glycosidase_sf"/>
</dbReference>
<gene>
    <name evidence="3" type="ORF">GCM10010324_17740</name>
</gene>
<keyword evidence="4" id="KW-1185">Reference proteome</keyword>
<dbReference type="Gene3D" id="1.50.10.10">
    <property type="match status" value="1"/>
</dbReference>
<dbReference type="EMBL" id="BMUT01000002">
    <property type="protein sequence ID" value="GGX72776.1"/>
    <property type="molecule type" value="Genomic_DNA"/>
</dbReference>
<evidence type="ECO:0000259" key="1">
    <source>
        <dbReference type="Pfam" id="PF00723"/>
    </source>
</evidence>
<evidence type="ECO:0000259" key="2">
    <source>
        <dbReference type="Pfam" id="PF19291"/>
    </source>
</evidence>
<dbReference type="InterPro" id="IPR011613">
    <property type="entry name" value="GH15-like"/>
</dbReference>
<proteinExistence type="predicted"/>
<dbReference type="InterPro" id="IPR045582">
    <property type="entry name" value="Trehalase-like_N"/>
</dbReference>
<dbReference type="SUPFAM" id="SSF48208">
    <property type="entry name" value="Six-hairpin glycosidases"/>
    <property type="match status" value="1"/>
</dbReference>
<dbReference type="RefSeq" id="WP_229898926.1">
    <property type="nucleotide sequence ID" value="NZ_BMUT01000002.1"/>
</dbReference>
<accession>A0ABQ2Y9S1</accession>
<comment type="caution">
    <text evidence="3">The sequence shown here is derived from an EMBL/GenBank/DDBJ whole genome shotgun (WGS) entry which is preliminary data.</text>
</comment>
<dbReference type="InterPro" id="IPR012341">
    <property type="entry name" value="6hp_glycosidase-like_sf"/>
</dbReference>
<organism evidence="3 4">
    <name type="scientific">Streptomyces hiroshimensis</name>
    <dbReference type="NCBI Taxonomy" id="66424"/>
    <lineage>
        <taxon>Bacteria</taxon>
        <taxon>Bacillati</taxon>
        <taxon>Actinomycetota</taxon>
        <taxon>Actinomycetes</taxon>
        <taxon>Kitasatosporales</taxon>
        <taxon>Streptomycetaceae</taxon>
        <taxon>Streptomyces</taxon>
    </lineage>
</organism>
<name>A0ABQ2Y9S1_9ACTN</name>
<reference evidence="4" key="1">
    <citation type="journal article" date="2019" name="Int. J. Syst. Evol. Microbiol.">
        <title>The Global Catalogue of Microorganisms (GCM) 10K type strain sequencing project: providing services to taxonomists for standard genome sequencing and annotation.</title>
        <authorList>
            <consortium name="The Broad Institute Genomics Platform"/>
            <consortium name="The Broad Institute Genome Sequencing Center for Infectious Disease"/>
            <person name="Wu L."/>
            <person name="Ma J."/>
        </authorList>
    </citation>
    <scope>NUCLEOTIDE SEQUENCE [LARGE SCALE GENOMIC DNA]</scope>
    <source>
        <strain evidence="4">JCM 4586</strain>
    </source>
</reference>
<dbReference type="Pfam" id="PF00723">
    <property type="entry name" value="Glyco_hydro_15"/>
    <property type="match status" value="1"/>
</dbReference>
<feature type="domain" description="GH15-like" evidence="1">
    <location>
        <begin position="240"/>
        <end position="618"/>
    </location>
</feature>
<feature type="domain" description="Trehalase-like N-terminal" evidence="2">
    <location>
        <begin position="18"/>
        <end position="171"/>
    </location>
</feature>